<protein>
    <submittedName>
        <fullName evidence="1">Uncharacterized protein</fullName>
    </submittedName>
</protein>
<reference evidence="1" key="1">
    <citation type="submission" date="2020-04" db="EMBL/GenBank/DDBJ databases">
        <authorList>
            <person name="Chiriac C."/>
            <person name="Salcher M."/>
            <person name="Ghai R."/>
            <person name="Kavagutti S V."/>
        </authorList>
    </citation>
    <scope>NUCLEOTIDE SEQUENCE</scope>
</reference>
<name>A0A6J5LHM9_9CAUD</name>
<proteinExistence type="predicted"/>
<accession>A0A6J5LHM9</accession>
<dbReference type="EMBL" id="LR796274">
    <property type="protein sequence ID" value="CAB4133705.1"/>
    <property type="molecule type" value="Genomic_DNA"/>
</dbReference>
<evidence type="ECO:0000313" key="1">
    <source>
        <dbReference type="EMBL" id="CAB4133705.1"/>
    </source>
</evidence>
<organism evidence="1">
    <name type="scientific">uncultured Caudovirales phage</name>
    <dbReference type="NCBI Taxonomy" id="2100421"/>
    <lineage>
        <taxon>Viruses</taxon>
        <taxon>Duplodnaviria</taxon>
        <taxon>Heunggongvirae</taxon>
        <taxon>Uroviricota</taxon>
        <taxon>Caudoviricetes</taxon>
        <taxon>Peduoviridae</taxon>
        <taxon>Maltschvirus</taxon>
        <taxon>Maltschvirus maltsch</taxon>
    </lineage>
</organism>
<sequence>MSTQIIDVADLDCIFLTYDEPKKEEFWIKIQNMVPWAKRVDGVKGSDAAHKAAAATSDTEWFILIDGDNIPDPEFFNLQLKITPEHEGGAFRWKARNTINGLRYGNGGMSCWSKKFVNSMRTHEASDGSDETAVEFCFDPKYFAMHNCYSTTYPNGTPKQAWRAGFREGVKMCLDRGHKPTLTEFEEKINNRNYDHLCIWQSVGADVEHGYWAMYGARLGTFMIMIEGWDHHQVQDFDMLNTLWESFGTEDPVAGCVNIENSLKIKLGLPIVTYTPEQSRFFKHHYSSGQRNSEIMMTEMDVIRKLEGW</sequence>
<gene>
    <name evidence="1" type="ORF">UFOVP257_427</name>
</gene>